<sequence>MRRRNIFDKIAAVVRGTEKRFTKKLDIFTALYRLLIVSALFFCNGKMVFGEAKNVDEKLPQAASSSSVEMHSNLKFMNIGLKDSIVYALKNNFDIEISRLDTKARGHDIAIEKSVFDPTLEITGGINNKKTPSNSALVSGETTTTETTPFVSEGKTGNAVLRSLIPTGATLSLEYNLFREFVDPQAFTLLTPTYANYIEAKITQPLLKGAGWFYNRSPIYIARNNKKISFAQFKSTAIEVSNAVQEAYWNFVKAIEDLKVAKKSLERAEDLLRKNKIEVESGTLAPIEIIEAESGVASRVEAIISAENAIRDKEDELKRILNLADSEIISDVEIVPVDKPTFEPKEVPLKETIKIAMEKRPELKELQIEVENAGMEVRRKKNELFPKLDLTGGVRYSGLGGTIDGAHDSTFSGDFQGEFITLTFEVPIGNRAARNDYKKAKLGKEQSALNVKKKELDIVVEVRGSVREVMTNIERVMATRKARELAQKRLEVEEKKYSVGRSTSLEILRAQEDLATAEGNETKALTDYEISRGSLEAAKGTILDAYNIQVEEDIT</sequence>
<dbReference type="GO" id="GO:0015288">
    <property type="term" value="F:porin activity"/>
    <property type="evidence" value="ECO:0007669"/>
    <property type="project" value="TreeGrafter"/>
</dbReference>
<comment type="subcellular location">
    <subcellularLocation>
        <location evidence="1">Cell outer membrane</location>
    </subcellularLocation>
</comment>
<dbReference type="PANTHER" id="PTHR30026">
    <property type="entry name" value="OUTER MEMBRANE PROTEIN TOLC"/>
    <property type="match status" value="1"/>
</dbReference>
<evidence type="ECO:0000256" key="1">
    <source>
        <dbReference type="ARBA" id="ARBA00004442"/>
    </source>
</evidence>
<keyword evidence="6" id="KW-0472">Membrane</keyword>
<evidence type="ECO:0000256" key="7">
    <source>
        <dbReference type="ARBA" id="ARBA00023237"/>
    </source>
</evidence>
<keyword evidence="7" id="KW-0998">Cell outer membrane</keyword>
<proteinExistence type="inferred from homology"/>
<dbReference type="Gene3D" id="1.20.1600.10">
    <property type="entry name" value="Outer membrane efflux proteins (OEP)"/>
    <property type="match status" value="1"/>
</dbReference>
<keyword evidence="4" id="KW-1134">Transmembrane beta strand</keyword>
<dbReference type="Pfam" id="PF02321">
    <property type="entry name" value="OEP"/>
    <property type="match status" value="2"/>
</dbReference>
<dbReference type="GO" id="GO:0009279">
    <property type="term" value="C:cell outer membrane"/>
    <property type="evidence" value="ECO:0007669"/>
    <property type="project" value="UniProtKB-SubCell"/>
</dbReference>
<evidence type="ECO:0000256" key="3">
    <source>
        <dbReference type="ARBA" id="ARBA00022448"/>
    </source>
</evidence>
<dbReference type="GO" id="GO:0015562">
    <property type="term" value="F:efflux transmembrane transporter activity"/>
    <property type="evidence" value="ECO:0007669"/>
    <property type="project" value="InterPro"/>
</dbReference>
<dbReference type="EMBL" id="LT934425">
    <property type="protein sequence ID" value="SOH03693.1"/>
    <property type="molecule type" value="Genomic_DNA"/>
</dbReference>
<evidence type="ECO:0000256" key="4">
    <source>
        <dbReference type="ARBA" id="ARBA00022452"/>
    </source>
</evidence>
<dbReference type="GO" id="GO:1990281">
    <property type="term" value="C:efflux pump complex"/>
    <property type="evidence" value="ECO:0007669"/>
    <property type="project" value="TreeGrafter"/>
</dbReference>
<organism evidence="8 9">
    <name type="scientific">Kuenenia stuttgartiensis</name>
    <dbReference type="NCBI Taxonomy" id="174633"/>
    <lineage>
        <taxon>Bacteria</taxon>
        <taxon>Pseudomonadati</taxon>
        <taxon>Planctomycetota</taxon>
        <taxon>Candidatus Brocadiia</taxon>
        <taxon>Candidatus Brocadiales</taxon>
        <taxon>Candidatus Brocadiaceae</taxon>
        <taxon>Candidatus Kuenenia</taxon>
    </lineage>
</organism>
<keyword evidence="3" id="KW-0813">Transport</keyword>
<dbReference type="Proteomes" id="UP000221734">
    <property type="component" value="Chromosome Kuenenia_stuttgartiensis_MBR1"/>
</dbReference>
<protein>
    <recommendedName>
        <fullName evidence="10">Outer membrane efflux protein</fullName>
    </recommendedName>
</protein>
<name>A0A2C9CDN5_KUEST</name>
<dbReference type="AlphaFoldDB" id="A0A2C9CDN5"/>
<gene>
    <name evidence="8" type="primary">czcC_3</name>
    <name evidence="8" type="ORF">KSMBR1_1191</name>
</gene>
<evidence type="ECO:0000256" key="6">
    <source>
        <dbReference type="ARBA" id="ARBA00023136"/>
    </source>
</evidence>
<dbReference type="RefSeq" id="WP_099324476.1">
    <property type="nucleotide sequence ID" value="NZ_LT934425.1"/>
</dbReference>
<comment type="similarity">
    <text evidence="2">Belongs to the outer membrane factor (OMF) (TC 1.B.17) family.</text>
</comment>
<accession>A0A2C9CDN5</accession>
<keyword evidence="5" id="KW-0812">Transmembrane</keyword>
<evidence type="ECO:0000313" key="9">
    <source>
        <dbReference type="Proteomes" id="UP000221734"/>
    </source>
</evidence>
<evidence type="ECO:0000313" key="8">
    <source>
        <dbReference type="EMBL" id="SOH03693.1"/>
    </source>
</evidence>
<dbReference type="PANTHER" id="PTHR30026:SF23">
    <property type="entry name" value="TO APRF-PUTATIVE OUTER MEMBRANE EFFLUX PROTEIN OR SECRETED ALKALINE PHOSPHATASE-RELATED"/>
    <property type="match status" value="1"/>
</dbReference>
<dbReference type="InterPro" id="IPR051906">
    <property type="entry name" value="TolC-like"/>
</dbReference>
<dbReference type="InterPro" id="IPR003423">
    <property type="entry name" value="OMP_efflux"/>
</dbReference>
<reference evidence="9" key="1">
    <citation type="submission" date="2017-10" db="EMBL/GenBank/DDBJ databases">
        <authorList>
            <person name="Frank J."/>
        </authorList>
    </citation>
    <scope>NUCLEOTIDE SEQUENCE [LARGE SCALE GENOMIC DNA]</scope>
</reference>
<evidence type="ECO:0000256" key="2">
    <source>
        <dbReference type="ARBA" id="ARBA00007613"/>
    </source>
</evidence>
<dbReference type="OrthoDB" id="234964at2"/>
<keyword evidence="9" id="KW-1185">Reference proteome</keyword>
<dbReference type="KEGG" id="kst:KSMBR1_1191"/>
<dbReference type="SUPFAM" id="SSF56954">
    <property type="entry name" value="Outer membrane efflux proteins (OEP)"/>
    <property type="match status" value="1"/>
</dbReference>
<evidence type="ECO:0000256" key="5">
    <source>
        <dbReference type="ARBA" id="ARBA00022692"/>
    </source>
</evidence>
<evidence type="ECO:0008006" key="10">
    <source>
        <dbReference type="Google" id="ProtNLM"/>
    </source>
</evidence>